<dbReference type="InterPro" id="IPR033121">
    <property type="entry name" value="PEPTIDASE_A1"/>
</dbReference>
<feature type="disulfide bond" evidence="3">
    <location>
        <begin position="316"/>
        <end position="353"/>
    </location>
</feature>
<evidence type="ECO:0000256" key="3">
    <source>
        <dbReference type="PIRSR" id="PIRSR601461-2"/>
    </source>
</evidence>
<feature type="active site" evidence="2">
    <location>
        <position position="89"/>
    </location>
</feature>
<dbReference type="InterPro" id="IPR021109">
    <property type="entry name" value="Peptidase_aspartic_dom_sf"/>
</dbReference>
<evidence type="ECO:0000256" key="4">
    <source>
        <dbReference type="SAM" id="SignalP"/>
    </source>
</evidence>
<evidence type="ECO:0000313" key="6">
    <source>
        <dbReference type="EMBL" id="KAL3401736.1"/>
    </source>
</evidence>
<dbReference type="PANTHER" id="PTHR47966">
    <property type="entry name" value="BETA-SITE APP-CLEAVING ENZYME, ISOFORM A-RELATED"/>
    <property type="match status" value="1"/>
</dbReference>
<dbReference type="Gene3D" id="2.60.40.1960">
    <property type="match status" value="1"/>
</dbReference>
<evidence type="ECO:0000256" key="2">
    <source>
        <dbReference type="PIRSR" id="PIRSR601461-1"/>
    </source>
</evidence>
<accession>A0ABD2X8N2</accession>
<feature type="disulfide bond" evidence="3">
    <location>
        <begin position="102"/>
        <end position="109"/>
    </location>
</feature>
<dbReference type="PRINTS" id="PR00792">
    <property type="entry name" value="PEPSIN"/>
</dbReference>
<feature type="active site" evidence="2">
    <location>
        <position position="281"/>
    </location>
</feature>
<sequence length="396" mass="44870">MKLITCTCVILVILILEVEGKLELDIFKTDVSSTIGKHHGRYIRSALTGLEGNYPWKNDSADIYKFMNGEYYGLIKVGSPAQQFRVMFDTTWSDVWLPSSHCAWTEIVCQLHNRYDGSKSSTHVENGTIINLNSSALSLGGILSTDNFHLQNIEIVNQTFLEATHISLNPFVKYKSDGIVGLAYKEQSGWPGVTPFFYNLMTQNLIEDYVFTFYMNRDATTDRAGKILFGATARTKIVPDTLTKLEVVEPHKLWKVKVGGIFATKSKKEYPITGETYAVFDSAANTIVGPSELIKKLNYMLQAVYISGLDRYSVNCREYAKLPSVTFVMNGQNFEIQSKYYVQRVVVESIEACFSPFIENEDPTADYWELGGAFMMEFYTEFNMNEHAVYVAKTIF</sequence>
<feature type="chain" id="PRO_5044835725" description="Peptidase A1 domain-containing protein" evidence="4">
    <location>
        <begin position="21"/>
        <end position="396"/>
    </location>
</feature>
<dbReference type="Gene3D" id="2.40.70.10">
    <property type="entry name" value="Acid Proteases"/>
    <property type="match status" value="2"/>
</dbReference>
<dbReference type="EMBL" id="JBJJXI010000043">
    <property type="protein sequence ID" value="KAL3401736.1"/>
    <property type="molecule type" value="Genomic_DNA"/>
</dbReference>
<dbReference type="Pfam" id="PF00026">
    <property type="entry name" value="Asp"/>
    <property type="match status" value="1"/>
</dbReference>
<name>A0ABD2X8N2_9HYME</name>
<comment type="caution">
    <text evidence="6">The sequence shown here is derived from an EMBL/GenBank/DDBJ whole genome shotgun (WGS) entry which is preliminary data.</text>
</comment>
<comment type="similarity">
    <text evidence="1">Belongs to the peptidase A1 family.</text>
</comment>
<feature type="signal peptide" evidence="4">
    <location>
        <begin position="1"/>
        <end position="20"/>
    </location>
</feature>
<gene>
    <name evidence="6" type="ORF">TKK_005099</name>
</gene>
<dbReference type="Proteomes" id="UP001627154">
    <property type="component" value="Unassembled WGS sequence"/>
</dbReference>
<proteinExistence type="inferred from homology"/>
<dbReference type="FunFam" id="2.40.70.10:FF:000008">
    <property type="entry name" value="Cathepsin D"/>
    <property type="match status" value="1"/>
</dbReference>
<evidence type="ECO:0000256" key="1">
    <source>
        <dbReference type="ARBA" id="ARBA00007447"/>
    </source>
</evidence>
<evidence type="ECO:0000313" key="7">
    <source>
        <dbReference type="Proteomes" id="UP001627154"/>
    </source>
</evidence>
<evidence type="ECO:0000259" key="5">
    <source>
        <dbReference type="PROSITE" id="PS51767"/>
    </source>
</evidence>
<protein>
    <recommendedName>
        <fullName evidence="5">Peptidase A1 domain-containing protein</fullName>
    </recommendedName>
</protein>
<keyword evidence="3" id="KW-1015">Disulfide bond</keyword>
<feature type="domain" description="Peptidase A1" evidence="5">
    <location>
        <begin position="71"/>
        <end position="392"/>
    </location>
</feature>
<dbReference type="AlphaFoldDB" id="A0ABD2X8N2"/>
<dbReference type="PANTHER" id="PTHR47966:SF51">
    <property type="entry name" value="BETA-SITE APP-CLEAVING ENZYME, ISOFORM A-RELATED"/>
    <property type="match status" value="1"/>
</dbReference>
<keyword evidence="4" id="KW-0732">Signal</keyword>
<dbReference type="PROSITE" id="PS51767">
    <property type="entry name" value="PEPTIDASE_A1"/>
    <property type="match status" value="1"/>
</dbReference>
<reference evidence="6 7" key="1">
    <citation type="journal article" date="2024" name="bioRxiv">
        <title>A reference genome for Trichogramma kaykai: A tiny desert-dwelling parasitoid wasp with competing sex-ratio distorters.</title>
        <authorList>
            <person name="Culotta J."/>
            <person name="Lindsey A.R."/>
        </authorList>
    </citation>
    <scope>NUCLEOTIDE SEQUENCE [LARGE SCALE GENOMIC DNA]</scope>
    <source>
        <strain evidence="6 7">KSX58</strain>
    </source>
</reference>
<organism evidence="6 7">
    <name type="scientific">Trichogramma kaykai</name>
    <dbReference type="NCBI Taxonomy" id="54128"/>
    <lineage>
        <taxon>Eukaryota</taxon>
        <taxon>Metazoa</taxon>
        <taxon>Ecdysozoa</taxon>
        <taxon>Arthropoda</taxon>
        <taxon>Hexapoda</taxon>
        <taxon>Insecta</taxon>
        <taxon>Pterygota</taxon>
        <taxon>Neoptera</taxon>
        <taxon>Endopterygota</taxon>
        <taxon>Hymenoptera</taxon>
        <taxon>Apocrita</taxon>
        <taxon>Proctotrupomorpha</taxon>
        <taxon>Chalcidoidea</taxon>
        <taxon>Trichogrammatidae</taxon>
        <taxon>Trichogramma</taxon>
    </lineage>
</organism>
<keyword evidence="7" id="KW-1185">Reference proteome</keyword>
<dbReference type="InterPro" id="IPR001461">
    <property type="entry name" value="Aspartic_peptidase_A1"/>
</dbReference>
<dbReference type="SUPFAM" id="SSF50630">
    <property type="entry name" value="Acid proteases"/>
    <property type="match status" value="1"/>
</dbReference>